<dbReference type="SUPFAM" id="SSF51735">
    <property type="entry name" value="NAD(P)-binding Rossmann-fold domains"/>
    <property type="match status" value="1"/>
</dbReference>
<dbReference type="Proteomes" id="UP001596099">
    <property type="component" value="Unassembled WGS sequence"/>
</dbReference>
<dbReference type="Gene3D" id="3.40.50.720">
    <property type="entry name" value="NAD(P)-binding Rossmann-like Domain"/>
    <property type="match status" value="1"/>
</dbReference>
<dbReference type="FunFam" id="3.40.50.720:FF:000084">
    <property type="entry name" value="Short-chain dehydrogenase reductase"/>
    <property type="match status" value="1"/>
</dbReference>
<dbReference type="PRINTS" id="PR00081">
    <property type="entry name" value="GDHRDH"/>
</dbReference>
<dbReference type="EC" id="1.1.1.-" evidence="3"/>
<evidence type="ECO:0000313" key="3">
    <source>
        <dbReference type="EMBL" id="MFC5973434.1"/>
    </source>
</evidence>
<comment type="caution">
    <text evidence="3">The sequence shown here is derived from an EMBL/GenBank/DDBJ whole genome shotgun (WGS) entry which is preliminary data.</text>
</comment>
<dbReference type="InterPro" id="IPR036291">
    <property type="entry name" value="NAD(P)-bd_dom_sf"/>
</dbReference>
<organism evidence="3 4">
    <name type="scientific">Halomarina salina</name>
    <dbReference type="NCBI Taxonomy" id="1872699"/>
    <lineage>
        <taxon>Archaea</taxon>
        <taxon>Methanobacteriati</taxon>
        <taxon>Methanobacteriota</taxon>
        <taxon>Stenosarchaea group</taxon>
        <taxon>Halobacteria</taxon>
        <taxon>Halobacteriales</taxon>
        <taxon>Natronomonadaceae</taxon>
        <taxon>Halomarina</taxon>
    </lineage>
</organism>
<evidence type="ECO:0000313" key="4">
    <source>
        <dbReference type="Proteomes" id="UP001596099"/>
    </source>
</evidence>
<name>A0ABD5RSW1_9EURY</name>
<dbReference type="EMBL" id="JBHSQH010000001">
    <property type="protein sequence ID" value="MFC5973434.1"/>
    <property type="molecule type" value="Genomic_DNA"/>
</dbReference>
<keyword evidence="2 3" id="KW-0560">Oxidoreductase</keyword>
<dbReference type="CDD" id="cd05233">
    <property type="entry name" value="SDR_c"/>
    <property type="match status" value="1"/>
</dbReference>
<evidence type="ECO:0000256" key="2">
    <source>
        <dbReference type="ARBA" id="ARBA00023002"/>
    </source>
</evidence>
<evidence type="ECO:0000256" key="1">
    <source>
        <dbReference type="ARBA" id="ARBA00006484"/>
    </source>
</evidence>
<dbReference type="PRINTS" id="PR00080">
    <property type="entry name" value="SDRFAMILY"/>
</dbReference>
<gene>
    <name evidence="3" type="ORF">ACFPYI_19060</name>
</gene>
<dbReference type="InterPro" id="IPR002347">
    <property type="entry name" value="SDR_fam"/>
</dbReference>
<dbReference type="PANTHER" id="PTHR42760:SF133">
    <property type="entry name" value="3-OXOACYL-[ACYL-CARRIER-PROTEIN] REDUCTASE"/>
    <property type="match status" value="1"/>
</dbReference>
<dbReference type="AlphaFoldDB" id="A0ABD5RSW1"/>
<reference evidence="3 4" key="1">
    <citation type="journal article" date="2019" name="Int. J. Syst. Evol. Microbiol.">
        <title>The Global Catalogue of Microorganisms (GCM) 10K type strain sequencing project: providing services to taxonomists for standard genome sequencing and annotation.</title>
        <authorList>
            <consortium name="The Broad Institute Genomics Platform"/>
            <consortium name="The Broad Institute Genome Sequencing Center for Infectious Disease"/>
            <person name="Wu L."/>
            <person name="Ma J."/>
        </authorList>
    </citation>
    <scope>NUCLEOTIDE SEQUENCE [LARGE SCALE GENOMIC DNA]</scope>
    <source>
        <strain evidence="3 4">CGMCC 1.12543</strain>
    </source>
</reference>
<dbReference type="NCBIfam" id="NF005559">
    <property type="entry name" value="PRK07231.1"/>
    <property type="match status" value="1"/>
</dbReference>
<dbReference type="PANTHER" id="PTHR42760">
    <property type="entry name" value="SHORT-CHAIN DEHYDROGENASES/REDUCTASES FAMILY MEMBER"/>
    <property type="match status" value="1"/>
</dbReference>
<keyword evidence="4" id="KW-1185">Reference proteome</keyword>
<dbReference type="GO" id="GO:0016491">
    <property type="term" value="F:oxidoreductase activity"/>
    <property type="evidence" value="ECO:0007669"/>
    <property type="project" value="UniProtKB-KW"/>
</dbReference>
<protein>
    <submittedName>
        <fullName evidence="3">SDR family NAD(P)-dependent oxidoreductase</fullName>
        <ecNumber evidence="3">1.1.1.-</ecNumber>
    </submittedName>
</protein>
<sequence length="286" mass="30688">MIELSLADRPAIVTGASRGIGRRIATKFAAAGGDVAICSRSYDDVKPVAEELTAEYDGRVVPVECDITDSAEIADLVDTTLEEFGDLRVLVNNAGGAAESADLLHRCDEETYEWMLDLNLKGPFLMAKEVLPAMVAAGGGSMVHVGSVNGLFGIGLAGYSEAKSGLLALSRNIATHYGQYGIRSNVLSAGTIETENRKAEMENTEQRSEGTSARDRWLDQYPLGRFGRPDEVADTTLFLATERAGFITGENIVVDGGLTVGLSTPFENEIYQADEQPSDESITQRE</sequence>
<dbReference type="Pfam" id="PF13561">
    <property type="entry name" value="adh_short_C2"/>
    <property type="match status" value="1"/>
</dbReference>
<proteinExistence type="inferred from homology"/>
<accession>A0ABD5RSW1</accession>
<comment type="similarity">
    <text evidence="1">Belongs to the short-chain dehydrogenases/reductases (SDR) family.</text>
</comment>
<dbReference type="RefSeq" id="WP_247417963.1">
    <property type="nucleotide sequence ID" value="NZ_JALLGW010000001.1"/>
</dbReference>